<keyword evidence="2 5" id="KW-0812">Transmembrane</keyword>
<feature type="transmembrane region" description="Helical" evidence="5">
    <location>
        <begin position="189"/>
        <end position="209"/>
    </location>
</feature>
<evidence type="ECO:0000256" key="1">
    <source>
        <dbReference type="ARBA" id="ARBA00004141"/>
    </source>
</evidence>
<evidence type="ECO:0000256" key="2">
    <source>
        <dbReference type="ARBA" id="ARBA00022692"/>
    </source>
</evidence>
<dbReference type="GO" id="GO:0140359">
    <property type="term" value="F:ABC-type transporter activity"/>
    <property type="evidence" value="ECO:0007669"/>
    <property type="project" value="InterPro"/>
</dbReference>
<dbReference type="Proteomes" id="UP000886847">
    <property type="component" value="Unassembled WGS sequence"/>
</dbReference>
<feature type="transmembrane region" description="Helical" evidence="5">
    <location>
        <begin position="282"/>
        <end position="302"/>
    </location>
</feature>
<feature type="transmembrane region" description="Helical" evidence="5">
    <location>
        <begin position="74"/>
        <end position="97"/>
    </location>
</feature>
<feature type="transmembrane region" description="Helical" evidence="5">
    <location>
        <begin position="150"/>
        <end position="182"/>
    </location>
</feature>
<gene>
    <name evidence="7" type="ORF">H9851_05255</name>
</gene>
<evidence type="ECO:0000256" key="3">
    <source>
        <dbReference type="ARBA" id="ARBA00022989"/>
    </source>
</evidence>
<feature type="domain" description="ABC-2 type transporter transmembrane" evidence="6">
    <location>
        <begin position="4"/>
        <end position="236"/>
    </location>
</feature>
<proteinExistence type="predicted"/>
<comment type="caution">
    <text evidence="7">The sequence shown here is derived from an EMBL/GenBank/DDBJ whole genome shotgun (WGS) entry which is preliminary data.</text>
</comment>
<name>A0A9D1W2I5_9FIRM</name>
<dbReference type="AlphaFoldDB" id="A0A9D1W2I5"/>
<dbReference type="GO" id="GO:0016020">
    <property type="term" value="C:membrane"/>
    <property type="evidence" value="ECO:0007669"/>
    <property type="project" value="UniProtKB-SubCell"/>
</dbReference>
<reference evidence="7" key="1">
    <citation type="journal article" date="2021" name="PeerJ">
        <title>Extensive microbial diversity within the chicken gut microbiome revealed by metagenomics and culture.</title>
        <authorList>
            <person name="Gilroy R."/>
            <person name="Ravi A."/>
            <person name="Getino M."/>
            <person name="Pursley I."/>
            <person name="Horton D.L."/>
            <person name="Alikhan N.F."/>
            <person name="Baker D."/>
            <person name="Gharbi K."/>
            <person name="Hall N."/>
            <person name="Watson M."/>
            <person name="Adriaenssens E.M."/>
            <person name="Foster-Nyarko E."/>
            <person name="Jarju S."/>
            <person name="Secka A."/>
            <person name="Antonio M."/>
            <person name="Oren A."/>
            <person name="Chaudhuri R.R."/>
            <person name="La Ragione R."/>
            <person name="Hildebrand F."/>
            <person name="Pallen M.J."/>
        </authorList>
    </citation>
    <scope>NUCLEOTIDE SEQUENCE</scope>
    <source>
        <strain evidence="7">2189</strain>
    </source>
</reference>
<comment type="subcellular location">
    <subcellularLocation>
        <location evidence="1">Membrane</location>
        <topology evidence="1">Multi-pass membrane protein</topology>
    </subcellularLocation>
</comment>
<protein>
    <submittedName>
        <fullName evidence="7">ABC transporter permease</fullName>
    </submittedName>
</protein>
<dbReference type="PANTHER" id="PTHR43229:SF2">
    <property type="entry name" value="NODULATION PROTEIN J"/>
    <property type="match status" value="1"/>
</dbReference>
<dbReference type="InterPro" id="IPR013525">
    <property type="entry name" value="ABC2_TM"/>
</dbReference>
<evidence type="ECO:0000259" key="6">
    <source>
        <dbReference type="Pfam" id="PF01061"/>
    </source>
</evidence>
<reference evidence="7" key="2">
    <citation type="submission" date="2021-04" db="EMBL/GenBank/DDBJ databases">
        <authorList>
            <person name="Gilroy R."/>
        </authorList>
    </citation>
    <scope>NUCLEOTIDE SEQUENCE</scope>
    <source>
        <strain evidence="7">2189</strain>
    </source>
</reference>
<feature type="transmembrane region" description="Helical" evidence="5">
    <location>
        <begin position="21"/>
        <end position="40"/>
    </location>
</feature>
<dbReference type="PANTHER" id="PTHR43229">
    <property type="entry name" value="NODULATION PROTEIN J"/>
    <property type="match status" value="1"/>
</dbReference>
<feature type="transmembrane region" description="Helical" evidence="5">
    <location>
        <begin position="118"/>
        <end position="144"/>
    </location>
</feature>
<dbReference type="Pfam" id="PF01061">
    <property type="entry name" value="ABC2_membrane"/>
    <property type="match status" value="1"/>
</dbReference>
<sequence>MMTAFYRLTVRNWKVFAKDRANLFFALLSPLIVLGLYVLFLGRVQVDGILASLEKMGAATAEAKNAVQAFCDSWMLVGVTASAAITVPLCACGVIIQDKNRGITADLLASPIPRRLPAASYFCAVVLAGLIVGGAVLVICFVWLACAGSWFLTAADVLGCIGTLVLSVLSSSTLLVFVVGFFRSQGAFTGLNVILGTVVGFLIGAYMPVSYFPAAVQYCTLFIPGTYSAGLLRNLMMRGALENIAQTVAAPFGQPFAEALAEEFTFSFDFFGIAVIEPPMMAVILAGCTVLFGALCLATAALRRKKG</sequence>
<evidence type="ECO:0000313" key="8">
    <source>
        <dbReference type="Proteomes" id="UP000886847"/>
    </source>
</evidence>
<evidence type="ECO:0000256" key="4">
    <source>
        <dbReference type="ARBA" id="ARBA00023136"/>
    </source>
</evidence>
<keyword evidence="3 5" id="KW-1133">Transmembrane helix</keyword>
<evidence type="ECO:0000313" key="7">
    <source>
        <dbReference type="EMBL" id="HIX50672.1"/>
    </source>
</evidence>
<accession>A0A9D1W2I5</accession>
<evidence type="ECO:0000256" key="5">
    <source>
        <dbReference type="SAM" id="Phobius"/>
    </source>
</evidence>
<dbReference type="EMBL" id="DXEW01000027">
    <property type="protein sequence ID" value="HIX50672.1"/>
    <property type="molecule type" value="Genomic_DNA"/>
</dbReference>
<dbReference type="InterPro" id="IPR051784">
    <property type="entry name" value="Nod_factor_ABC_transporter"/>
</dbReference>
<keyword evidence="4 5" id="KW-0472">Membrane</keyword>
<organism evidence="7 8">
    <name type="scientific">Candidatus Borkfalkia faecavium</name>
    <dbReference type="NCBI Taxonomy" id="2838508"/>
    <lineage>
        <taxon>Bacteria</taxon>
        <taxon>Bacillati</taxon>
        <taxon>Bacillota</taxon>
        <taxon>Clostridia</taxon>
        <taxon>Christensenellales</taxon>
        <taxon>Christensenellaceae</taxon>
        <taxon>Candidatus Borkfalkia</taxon>
    </lineage>
</organism>